<gene>
    <name evidence="14" type="ORF">CV019_03730</name>
    <name evidence="13" type="ORF">RO950_08625</name>
</gene>
<dbReference type="PANTHER" id="PTHR43646:SF2">
    <property type="entry name" value="GLYCOSYLTRANSFERASE 2-LIKE DOMAIN-CONTAINING PROTEIN"/>
    <property type="match status" value="1"/>
</dbReference>
<dbReference type="InterPro" id="IPR029044">
    <property type="entry name" value="Nucleotide-diphossugar_trans"/>
</dbReference>
<evidence type="ECO:0000256" key="2">
    <source>
        <dbReference type="ARBA" id="ARBA00022475"/>
    </source>
</evidence>
<feature type="domain" description="Glycosyltransferase 2-like" evidence="12">
    <location>
        <begin position="44"/>
        <end position="155"/>
    </location>
</feature>
<evidence type="ECO:0000256" key="4">
    <source>
        <dbReference type="ARBA" id="ARBA00022679"/>
    </source>
</evidence>
<dbReference type="KEGG" id="shh:ShL2_00390"/>
<dbReference type="Proteomes" id="UP000238153">
    <property type="component" value="Unassembled WGS sequence"/>
</dbReference>
<evidence type="ECO:0000256" key="8">
    <source>
        <dbReference type="ARBA" id="ARBA00037904"/>
    </source>
</evidence>
<dbReference type="Gene3D" id="3.90.550.10">
    <property type="entry name" value="Spore Coat Polysaccharide Biosynthesis Protein SpsA, Chain A"/>
    <property type="match status" value="1"/>
</dbReference>
<dbReference type="PANTHER" id="PTHR43646">
    <property type="entry name" value="GLYCOSYLTRANSFERASE"/>
    <property type="match status" value="1"/>
</dbReference>
<keyword evidence="6 11" id="KW-0472">Membrane</keyword>
<keyword evidence="11" id="KW-0812">Transmembrane</keyword>
<evidence type="ECO:0000313" key="14">
    <source>
        <dbReference type="EMBL" id="PPJ76273.1"/>
    </source>
</evidence>
<dbReference type="CDD" id="cd04179">
    <property type="entry name" value="DPM_DPG-synthase_like"/>
    <property type="match status" value="1"/>
</dbReference>
<evidence type="ECO:0000256" key="10">
    <source>
        <dbReference type="ARBA" id="ARBA00040345"/>
    </source>
</evidence>
<keyword evidence="5" id="KW-0125">Carotenoid biosynthesis</keyword>
<keyword evidence="2" id="KW-1003">Cell membrane</keyword>
<dbReference type="GO" id="GO:0005886">
    <property type="term" value="C:plasma membrane"/>
    <property type="evidence" value="ECO:0007669"/>
    <property type="project" value="UniProtKB-SubCell"/>
</dbReference>
<comment type="subcellular location">
    <subcellularLocation>
        <location evidence="1">Cell membrane</location>
    </subcellularLocation>
</comment>
<dbReference type="Proteomes" id="UP001269271">
    <property type="component" value="Unassembled WGS sequence"/>
</dbReference>
<evidence type="ECO:0000256" key="9">
    <source>
        <dbReference type="ARBA" id="ARBA00038120"/>
    </source>
</evidence>
<feature type="transmembrane region" description="Helical" evidence="11">
    <location>
        <begin position="284"/>
        <end position="304"/>
    </location>
</feature>
<reference evidence="14 15" key="1">
    <citation type="submission" date="2017-11" db="EMBL/GenBank/DDBJ databases">
        <authorList>
            <person name="Founou R.C."/>
            <person name="Founou L."/>
            <person name="Allam M."/>
            <person name="Ismail A."/>
            <person name="Essack S.Y."/>
        </authorList>
    </citation>
    <scope>NUCLEOTIDE SEQUENCE [LARGE SCALE GENOMIC DNA]</scope>
    <source>
        <strain evidence="14 15">G811N2B1</strain>
    </source>
</reference>
<keyword evidence="16" id="KW-1185">Reference proteome</keyword>
<dbReference type="EMBL" id="JAVSOO010000021">
    <property type="protein sequence ID" value="MDT4287084.1"/>
    <property type="molecule type" value="Genomic_DNA"/>
</dbReference>
<keyword evidence="4 14" id="KW-0808">Transferase</keyword>
<evidence type="ECO:0000256" key="5">
    <source>
        <dbReference type="ARBA" id="ARBA00022746"/>
    </source>
</evidence>
<dbReference type="EMBL" id="PGWX01000233">
    <property type="protein sequence ID" value="PPJ76273.1"/>
    <property type="molecule type" value="Genomic_DNA"/>
</dbReference>
<evidence type="ECO:0000313" key="13">
    <source>
        <dbReference type="EMBL" id="MDT4287084.1"/>
    </source>
</evidence>
<sequence>MTKLESLLHASTGLSLISGYLMYNRRYLLSFDKKREGETTQSISVIIPARNEEKRLPKLLKSLSQQSMRVECIVMDDDSNDRTAEIAREMGAKVYNVTYDNNGNTWIGKSYACYLGASYTVSDILIFMDADVELNNEHALEAIIQSYARQQYRGLMSIQPYHVVYKPYEHLSAMFNLMTVVGTNSFSTLSKSKGESLAFGPVTVMNKSDYILTQGHKNAASHIIEGFSLGKAFQRCQLPVTRFEGQGFVSFRMYEAGFKTMIEGWTKHLAVGASSTQPHIMMLIILWMVGCITSFSGLALSLFMKTLSFKRMALSYSLYTLQFIRLHRRVGRFSILFLAINSILFLVFILVYINSYRHIHYTKQVKWKGRQFSIK</sequence>
<dbReference type="AlphaFoldDB" id="A0A2A1KAQ0"/>
<evidence type="ECO:0000256" key="3">
    <source>
        <dbReference type="ARBA" id="ARBA00022676"/>
    </source>
</evidence>
<dbReference type="SUPFAM" id="SSF53448">
    <property type="entry name" value="Nucleotide-diphospho-sugar transferases"/>
    <property type="match status" value="1"/>
</dbReference>
<organism evidence="14 15">
    <name type="scientific">Staphylococcus haemolyticus</name>
    <dbReference type="NCBI Taxonomy" id="1283"/>
    <lineage>
        <taxon>Bacteria</taxon>
        <taxon>Bacillati</taxon>
        <taxon>Bacillota</taxon>
        <taxon>Bacilli</taxon>
        <taxon>Bacillales</taxon>
        <taxon>Staphylococcaceae</taxon>
        <taxon>Staphylococcus</taxon>
    </lineage>
</organism>
<evidence type="ECO:0000313" key="16">
    <source>
        <dbReference type="Proteomes" id="UP001269271"/>
    </source>
</evidence>
<name>A0A2A1KAQ0_STAHA</name>
<dbReference type="OMA" id="GWLGKPH"/>
<dbReference type="GO" id="GO:0016757">
    <property type="term" value="F:glycosyltransferase activity"/>
    <property type="evidence" value="ECO:0007669"/>
    <property type="project" value="UniProtKB-KW"/>
</dbReference>
<evidence type="ECO:0000256" key="1">
    <source>
        <dbReference type="ARBA" id="ARBA00004236"/>
    </source>
</evidence>
<proteinExistence type="inferred from homology"/>
<evidence type="ECO:0000256" key="11">
    <source>
        <dbReference type="SAM" id="Phobius"/>
    </source>
</evidence>
<feature type="transmembrane region" description="Helical" evidence="11">
    <location>
        <begin position="333"/>
        <end position="353"/>
    </location>
</feature>
<evidence type="ECO:0000313" key="15">
    <source>
        <dbReference type="Proteomes" id="UP000238153"/>
    </source>
</evidence>
<comment type="caution">
    <text evidence="14">The sequence shown here is derived from an EMBL/GenBank/DDBJ whole genome shotgun (WGS) entry which is preliminary data.</text>
</comment>
<dbReference type="GO" id="GO:0016117">
    <property type="term" value="P:carotenoid biosynthetic process"/>
    <property type="evidence" value="ECO:0007669"/>
    <property type="project" value="UniProtKB-KW"/>
</dbReference>
<protein>
    <recommendedName>
        <fullName evidence="10">4,4'-diaponeurosporenoate glycosyltransferase</fullName>
    </recommendedName>
</protein>
<dbReference type="STRING" id="1283.ShL2_00390"/>
<keyword evidence="3 13" id="KW-0328">Glycosyltransferase</keyword>
<comment type="pathway">
    <text evidence="8">Carotenoid biosynthesis; staphyloxanthin biosynthesis; staphyloxanthin from farnesyl diphosphate: step 4/5.</text>
</comment>
<dbReference type="InterPro" id="IPR001173">
    <property type="entry name" value="Glyco_trans_2-like"/>
</dbReference>
<comment type="similarity">
    <text evidence="9">Belongs to the glycosyltransferase 2 family. CrtQ subfamily.</text>
</comment>
<comment type="function">
    <text evidence="7">Catalyzes the glycosylation of 4,4'-diaponeurosporenoate, i.e. the esterification of glucose at the C1'' position with the carboxyl group of 4,4'-diaponeurosporenic acid, to form glycosyl-4,4'-diaponeurosporenoate. This is a step in the biosynthesis of staphyloxanthin, an orange pigment present in most staphylococci strains.</text>
</comment>
<evidence type="ECO:0000256" key="6">
    <source>
        <dbReference type="ARBA" id="ARBA00023136"/>
    </source>
</evidence>
<evidence type="ECO:0000259" key="12">
    <source>
        <dbReference type="Pfam" id="PF00535"/>
    </source>
</evidence>
<evidence type="ECO:0000256" key="7">
    <source>
        <dbReference type="ARBA" id="ARBA00037281"/>
    </source>
</evidence>
<dbReference type="SMR" id="A0A2A1KAQ0"/>
<dbReference type="Pfam" id="PF00535">
    <property type="entry name" value="Glycos_transf_2"/>
    <property type="match status" value="1"/>
</dbReference>
<accession>A0A2A1KAQ0</accession>
<reference evidence="13 16" key="2">
    <citation type="submission" date="2023-08" db="EMBL/GenBank/DDBJ databases">
        <title>Genomic surveillance of Staphylococcus haemolyticus neonatal outbreak in southern France.</title>
        <authorList>
            <person name="Magnan C."/>
            <person name="Morsli M."/>
            <person name="Thiery B."/>
            <person name="Salipante F."/>
            <person name="Attar J."/>
            <person name="Massimo D.M."/>
            <person name="Ory J."/>
            <person name="Pantel A."/>
            <person name="Lavigne J.-P."/>
        </authorList>
    </citation>
    <scope>NUCLEOTIDE SEQUENCE [LARGE SCALE GENOMIC DNA]</scope>
    <source>
        <strain evidence="13 16">NSH026</strain>
    </source>
</reference>
<dbReference type="RefSeq" id="WP_011274814.1">
    <property type="nucleotide sequence ID" value="NZ_CAJCGK010000031.1"/>
</dbReference>
<keyword evidence="11" id="KW-1133">Transmembrane helix</keyword>